<evidence type="ECO:0000313" key="3">
    <source>
        <dbReference type="Proteomes" id="UP001066276"/>
    </source>
</evidence>
<evidence type="ECO:0000256" key="1">
    <source>
        <dbReference type="SAM" id="MobiDB-lite"/>
    </source>
</evidence>
<protein>
    <submittedName>
        <fullName evidence="2">Uncharacterized protein</fullName>
    </submittedName>
</protein>
<keyword evidence="3" id="KW-1185">Reference proteome</keyword>
<dbReference type="Proteomes" id="UP001066276">
    <property type="component" value="Chromosome 9"/>
</dbReference>
<dbReference type="AlphaFoldDB" id="A0AAV7MWP1"/>
<dbReference type="EMBL" id="JANPWB010000013">
    <property type="protein sequence ID" value="KAJ1107786.1"/>
    <property type="molecule type" value="Genomic_DNA"/>
</dbReference>
<feature type="compositionally biased region" description="Basic and acidic residues" evidence="1">
    <location>
        <begin position="19"/>
        <end position="39"/>
    </location>
</feature>
<name>A0AAV7MWP1_PLEWA</name>
<comment type="caution">
    <text evidence="2">The sequence shown here is derived from an EMBL/GenBank/DDBJ whole genome shotgun (WGS) entry which is preliminary data.</text>
</comment>
<accession>A0AAV7MWP1</accession>
<gene>
    <name evidence="2" type="ORF">NDU88_005175</name>
</gene>
<evidence type="ECO:0000313" key="2">
    <source>
        <dbReference type="EMBL" id="KAJ1107786.1"/>
    </source>
</evidence>
<feature type="region of interest" description="Disordered" evidence="1">
    <location>
        <begin position="1"/>
        <end position="90"/>
    </location>
</feature>
<reference evidence="2" key="1">
    <citation type="journal article" date="2022" name="bioRxiv">
        <title>Sequencing and chromosome-scale assembly of the giantPleurodeles waltlgenome.</title>
        <authorList>
            <person name="Brown T."/>
            <person name="Elewa A."/>
            <person name="Iarovenko S."/>
            <person name="Subramanian E."/>
            <person name="Araus A.J."/>
            <person name="Petzold A."/>
            <person name="Susuki M."/>
            <person name="Suzuki K.-i.T."/>
            <person name="Hayashi T."/>
            <person name="Toyoda A."/>
            <person name="Oliveira C."/>
            <person name="Osipova E."/>
            <person name="Leigh N.D."/>
            <person name="Simon A."/>
            <person name="Yun M.H."/>
        </authorList>
    </citation>
    <scope>NUCLEOTIDE SEQUENCE</scope>
    <source>
        <strain evidence="2">20211129_DDA</strain>
        <tissue evidence="2">Liver</tissue>
    </source>
</reference>
<organism evidence="2 3">
    <name type="scientific">Pleurodeles waltl</name>
    <name type="common">Iberian ribbed newt</name>
    <dbReference type="NCBI Taxonomy" id="8319"/>
    <lineage>
        <taxon>Eukaryota</taxon>
        <taxon>Metazoa</taxon>
        <taxon>Chordata</taxon>
        <taxon>Craniata</taxon>
        <taxon>Vertebrata</taxon>
        <taxon>Euteleostomi</taxon>
        <taxon>Amphibia</taxon>
        <taxon>Batrachia</taxon>
        <taxon>Caudata</taxon>
        <taxon>Salamandroidea</taxon>
        <taxon>Salamandridae</taxon>
        <taxon>Pleurodelinae</taxon>
        <taxon>Pleurodeles</taxon>
    </lineage>
</organism>
<proteinExistence type="predicted"/>
<sequence>MRCAWRGPTRNPGPQASPRQKEQRAAREKSRCGSRDPYHGPRFPPWRTAGKKEQRTAGEKGWCGSRDPQHGPRLPPRPGQEMPRAAAAQQ</sequence>